<evidence type="ECO:0000256" key="1">
    <source>
        <dbReference type="ARBA" id="ARBA00022898"/>
    </source>
</evidence>
<dbReference type="Pfam" id="PF01168">
    <property type="entry name" value="Ala_racemase_N"/>
    <property type="match status" value="1"/>
</dbReference>
<evidence type="ECO:0000256" key="2">
    <source>
        <dbReference type="HAMAP-Rule" id="MF_02087"/>
    </source>
</evidence>
<comment type="similarity">
    <text evidence="2 4">Belongs to the pyridoxal phosphate-binding protein YggS/PROSC family.</text>
</comment>
<dbReference type="PANTHER" id="PTHR10146:SF14">
    <property type="entry name" value="PYRIDOXAL PHOSPHATE HOMEOSTASIS PROTEIN"/>
    <property type="match status" value="1"/>
</dbReference>
<comment type="function">
    <text evidence="2">Pyridoxal 5'-phosphate (PLP)-binding protein, which is involved in PLP homeostasis.</text>
</comment>
<keyword evidence="1 2" id="KW-0663">Pyridoxal phosphate</keyword>
<accession>A0A4R1F927</accession>
<evidence type="ECO:0000256" key="4">
    <source>
        <dbReference type="RuleBase" id="RU004514"/>
    </source>
</evidence>
<dbReference type="PIRSF" id="PIRSF004848">
    <property type="entry name" value="YBL036c_PLPDEIII"/>
    <property type="match status" value="1"/>
</dbReference>
<dbReference type="InterPro" id="IPR001608">
    <property type="entry name" value="Ala_racemase_N"/>
</dbReference>
<gene>
    <name evidence="6" type="ORF">EV695_1155</name>
</gene>
<proteinExistence type="inferred from homology"/>
<evidence type="ECO:0000259" key="5">
    <source>
        <dbReference type="Pfam" id="PF01168"/>
    </source>
</evidence>
<dbReference type="NCBIfam" id="TIGR00044">
    <property type="entry name" value="YggS family pyridoxal phosphate-dependent enzyme"/>
    <property type="match status" value="1"/>
</dbReference>
<sequence length="253" mass="28356">MLVRALSPVPKTITTDIYAINLSYMTQISDNLQTIGAKLKKYSLQYNRAENSVKLLAVSKKHDSTKIREAYECGQRAFGENYVQELWDKYQELSDLDIEWHFIGPLQSNKTKKIAEIADWVHTIDRLKIAQRLNDQRPENLDPLSVCIQLNISGEESKSGLSVDEVTNVAKEIIKLPHLTLRGLMVIPAPEDDFDKQLDVFAKVSAIKEALSLELGIELDTLSMGMSNDIEAAIAGGSTMVRIGTAIFGQREY</sequence>
<dbReference type="InterPro" id="IPR029066">
    <property type="entry name" value="PLP-binding_barrel"/>
</dbReference>
<dbReference type="Proteomes" id="UP000294887">
    <property type="component" value="Unassembled WGS sequence"/>
</dbReference>
<evidence type="ECO:0000256" key="3">
    <source>
        <dbReference type="PIRSR" id="PIRSR004848-1"/>
    </source>
</evidence>
<protein>
    <recommendedName>
        <fullName evidence="2">Pyridoxal phosphate homeostasis protein</fullName>
        <shortName evidence="2">PLP homeostasis protein</shortName>
    </recommendedName>
</protein>
<dbReference type="EMBL" id="SMFQ01000002">
    <property type="protein sequence ID" value="TCJ89292.1"/>
    <property type="molecule type" value="Genomic_DNA"/>
</dbReference>
<organism evidence="6 7">
    <name type="scientific">Cocleimonas flava</name>
    <dbReference type="NCBI Taxonomy" id="634765"/>
    <lineage>
        <taxon>Bacteria</taxon>
        <taxon>Pseudomonadati</taxon>
        <taxon>Pseudomonadota</taxon>
        <taxon>Gammaproteobacteria</taxon>
        <taxon>Thiotrichales</taxon>
        <taxon>Thiotrichaceae</taxon>
        <taxon>Cocleimonas</taxon>
    </lineage>
</organism>
<comment type="caution">
    <text evidence="6">The sequence shown here is derived from an EMBL/GenBank/DDBJ whole genome shotgun (WGS) entry which is preliminary data.</text>
</comment>
<evidence type="ECO:0000313" key="6">
    <source>
        <dbReference type="EMBL" id="TCJ89292.1"/>
    </source>
</evidence>
<dbReference type="GO" id="GO:0030170">
    <property type="term" value="F:pyridoxal phosphate binding"/>
    <property type="evidence" value="ECO:0007669"/>
    <property type="project" value="UniProtKB-UniRule"/>
</dbReference>
<dbReference type="FunFam" id="3.20.20.10:FF:000018">
    <property type="entry name" value="Pyridoxal phosphate homeostasis protein"/>
    <property type="match status" value="1"/>
</dbReference>
<dbReference type="HAMAP" id="MF_02087">
    <property type="entry name" value="PLP_homeostasis"/>
    <property type="match status" value="1"/>
</dbReference>
<dbReference type="CDD" id="cd06824">
    <property type="entry name" value="PLPDE_III_Yggs_like"/>
    <property type="match status" value="1"/>
</dbReference>
<keyword evidence="7" id="KW-1185">Reference proteome</keyword>
<dbReference type="InterPro" id="IPR011078">
    <property type="entry name" value="PyrdxlP_homeostasis"/>
</dbReference>
<dbReference type="Gene3D" id="3.20.20.10">
    <property type="entry name" value="Alanine racemase"/>
    <property type="match status" value="1"/>
</dbReference>
<dbReference type="PROSITE" id="PS01211">
    <property type="entry name" value="UPF0001"/>
    <property type="match status" value="1"/>
</dbReference>
<dbReference type="PANTHER" id="PTHR10146">
    <property type="entry name" value="PROLINE SYNTHETASE CO-TRANSCRIBED BACTERIAL HOMOLOG PROTEIN"/>
    <property type="match status" value="1"/>
</dbReference>
<feature type="domain" description="Alanine racemase N-terminal" evidence="5">
    <location>
        <begin position="47"/>
        <end position="251"/>
    </location>
</feature>
<feature type="modified residue" description="N6-(pyridoxal phosphate)lysine" evidence="2 3">
    <location>
        <position position="60"/>
    </location>
</feature>
<dbReference type="AlphaFoldDB" id="A0A4R1F927"/>
<dbReference type="SUPFAM" id="SSF51419">
    <property type="entry name" value="PLP-binding barrel"/>
    <property type="match status" value="1"/>
</dbReference>
<comment type="cofactor">
    <cofactor evidence="3">
        <name>pyridoxal 5'-phosphate</name>
        <dbReference type="ChEBI" id="CHEBI:597326"/>
    </cofactor>
</comment>
<name>A0A4R1F927_9GAMM</name>
<evidence type="ECO:0000313" key="7">
    <source>
        <dbReference type="Proteomes" id="UP000294887"/>
    </source>
</evidence>
<reference evidence="6 7" key="1">
    <citation type="submission" date="2019-03" db="EMBL/GenBank/DDBJ databases">
        <title>Genomic Encyclopedia of Type Strains, Phase IV (KMG-IV): sequencing the most valuable type-strain genomes for metagenomic binning, comparative biology and taxonomic classification.</title>
        <authorList>
            <person name="Goeker M."/>
        </authorList>
    </citation>
    <scope>NUCLEOTIDE SEQUENCE [LARGE SCALE GENOMIC DNA]</scope>
    <source>
        <strain evidence="6 7">DSM 24830</strain>
    </source>
</reference>